<protein>
    <submittedName>
        <fullName evidence="3">Uncharacterized protein</fullName>
    </submittedName>
</protein>
<keyword evidence="4" id="KW-1185">Reference proteome</keyword>
<proteinExistence type="predicted"/>
<feature type="region of interest" description="Disordered" evidence="1">
    <location>
        <begin position="364"/>
        <end position="385"/>
    </location>
</feature>
<evidence type="ECO:0000256" key="1">
    <source>
        <dbReference type="SAM" id="MobiDB-lite"/>
    </source>
</evidence>
<keyword evidence="2" id="KW-0732">Signal</keyword>
<evidence type="ECO:0000313" key="3">
    <source>
        <dbReference type="EMBL" id="KAJ3482497.1"/>
    </source>
</evidence>
<evidence type="ECO:0000256" key="2">
    <source>
        <dbReference type="SAM" id="SignalP"/>
    </source>
</evidence>
<feature type="compositionally biased region" description="Basic and acidic residues" evidence="1">
    <location>
        <begin position="364"/>
        <end position="378"/>
    </location>
</feature>
<feature type="signal peptide" evidence="2">
    <location>
        <begin position="1"/>
        <end position="19"/>
    </location>
</feature>
<name>A0AAD5V1S2_9APHY</name>
<accession>A0AAD5V1S2</accession>
<dbReference type="EMBL" id="JANAWD010000270">
    <property type="protein sequence ID" value="KAJ3482497.1"/>
    <property type="molecule type" value="Genomic_DNA"/>
</dbReference>
<dbReference type="Proteomes" id="UP001212997">
    <property type="component" value="Unassembled WGS sequence"/>
</dbReference>
<reference evidence="3" key="1">
    <citation type="submission" date="2022-07" db="EMBL/GenBank/DDBJ databases">
        <title>Genome Sequence of Physisporinus lineatus.</title>
        <authorList>
            <person name="Buettner E."/>
        </authorList>
    </citation>
    <scope>NUCLEOTIDE SEQUENCE</scope>
    <source>
        <strain evidence="3">VT162</strain>
    </source>
</reference>
<organism evidence="3 4">
    <name type="scientific">Meripilus lineatus</name>
    <dbReference type="NCBI Taxonomy" id="2056292"/>
    <lineage>
        <taxon>Eukaryota</taxon>
        <taxon>Fungi</taxon>
        <taxon>Dikarya</taxon>
        <taxon>Basidiomycota</taxon>
        <taxon>Agaricomycotina</taxon>
        <taxon>Agaricomycetes</taxon>
        <taxon>Polyporales</taxon>
        <taxon>Meripilaceae</taxon>
        <taxon>Meripilus</taxon>
    </lineage>
</organism>
<comment type="caution">
    <text evidence="3">The sequence shown here is derived from an EMBL/GenBank/DDBJ whole genome shotgun (WGS) entry which is preliminary data.</text>
</comment>
<gene>
    <name evidence="3" type="ORF">NLI96_g6932</name>
</gene>
<evidence type="ECO:0000313" key="4">
    <source>
        <dbReference type="Proteomes" id="UP001212997"/>
    </source>
</evidence>
<feature type="chain" id="PRO_5042060889" evidence="2">
    <location>
        <begin position="20"/>
        <end position="398"/>
    </location>
</feature>
<sequence>MRASFFAVVPLVAATLVASAPLDTRGNTYIPSFAKGGNAQSGNSGNANGGGVYNAGWFVDNTAYANKAGKGGLTQSGTAQGGSGYGGGGSAVSGNTGNANGGDVQNYGGILINGYKSNQAGNGGVAQSGNAYGGNAWKRGNSFNFGKGGNSQSGNTGNVDGGNVVNAGGKIINTPFANQAGKGGLTQSGLAVGGNGKGGGGSAVSGNTGNSNGGSVGNFGGVIVNGYKSNTAGNGGTSKSGDAVGGYAYWSHFLFSSYLGIFLSLNILGFQLHDTERISHLGTFVVDQSLSETHQLYRTIKAQGFEPDLRNELHEGGMEMSLYILFDKFPTTESSRESQTQMSTIGSTIFGTTQAKRNEEAFRAVESRGEKPGERDLGQVESRQSSRTHARMLCVTIT</sequence>
<dbReference type="AlphaFoldDB" id="A0AAD5V1S2"/>